<feature type="compositionally biased region" description="Polar residues" evidence="1">
    <location>
        <begin position="63"/>
        <end position="78"/>
    </location>
</feature>
<feature type="compositionally biased region" description="Polar residues" evidence="1">
    <location>
        <begin position="188"/>
        <end position="221"/>
    </location>
</feature>
<accession>A0A6A5XQ41</accession>
<proteinExistence type="predicted"/>
<dbReference type="PROSITE" id="PS50031">
    <property type="entry name" value="EH"/>
    <property type="match status" value="1"/>
</dbReference>
<evidence type="ECO:0000256" key="1">
    <source>
        <dbReference type="SAM" id="MobiDB-lite"/>
    </source>
</evidence>
<name>A0A6A5XQ41_9PLEO</name>
<feature type="region of interest" description="Disordered" evidence="1">
    <location>
        <begin position="507"/>
        <end position="597"/>
    </location>
</feature>
<dbReference type="InterPro" id="IPR000261">
    <property type="entry name" value="EH_dom"/>
</dbReference>
<evidence type="ECO:0000259" key="2">
    <source>
        <dbReference type="PROSITE" id="PS50031"/>
    </source>
</evidence>
<feature type="compositionally biased region" description="Basic and acidic residues" evidence="1">
    <location>
        <begin position="395"/>
        <end position="412"/>
    </location>
</feature>
<dbReference type="AlphaFoldDB" id="A0A6A5XQ41"/>
<feature type="region of interest" description="Disordered" evidence="1">
    <location>
        <begin position="182"/>
        <end position="478"/>
    </location>
</feature>
<gene>
    <name evidence="3" type="ORF">BU24DRAFT_371635</name>
</gene>
<dbReference type="GeneID" id="54281868"/>
<dbReference type="EMBL" id="ML978070">
    <property type="protein sequence ID" value="KAF2014840.1"/>
    <property type="molecule type" value="Genomic_DNA"/>
</dbReference>
<evidence type="ECO:0000313" key="4">
    <source>
        <dbReference type="Proteomes" id="UP000799778"/>
    </source>
</evidence>
<sequence>MTSGSDTRSLPQVHHTTGDTQFNVRDAALRGASSAFSKPPVKPKPQINTYTGGNNGALLAATKVSTSVPRQAPPQASTPLKRDWTGSSNAGRPTSSPMQLSSKSNSSGTLGLPEDNLFDRTSSPSNIAAKLAAARYSPMKPVPPASATRNLDEHNMDEQDIFPSAGHVGHVLSKLDTKVSNHPPWPEQQMTTKPNVSPAHSSIHKNSPADNNLASSTTSLMNLFEGNAPKTPRTQQPLQVSHRAPPVVKSPKPQRKIQLPPEPQPEMEVQRTDREIPPAVKPKPRPKPKPKPMLDGPLSRKSREMTADIPQLRKSSRGESPNVQKTFQSAAVTASPPPPQPASKGLRKLSRSFAGDTTPPASLARRLSTSMSMASYEDPSSPASFVSAQEEQDPNEERNETRNKEVSEKVKPDLPPPRRSRQPKVEGEQAEPQMKPSSRPPKPYSSGGRSPSIHIPEQFPRPSSTFASSPPTDTIYHSNYQRESVKIISKHMTGESLSNAIVGAALASSRNASPKPPSTSTTPIPAQRHHHHHSPFRQDRSPSPTKPTGKLRTTLRKEPSSSSDEDEGDKYRKKGTRVMGMRRKHPNKHHEGDRKRWRDSITERERKRYEGVWAANKGLYVQTGARQALEDDSTNDVCNLVTKEIWTRSRLADDVLEEVWDLVDGRGIGRLRREEFVVGLWLVDQRLKGRKLPPRVSESVWGSVRGIGGLKVNVSHR</sequence>
<protein>
    <recommendedName>
        <fullName evidence="2">EH domain-containing protein</fullName>
    </recommendedName>
</protein>
<dbReference type="SUPFAM" id="SSF47473">
    <property type="entry name" value="EF-hand"/>
    <property type="match status" value="1"/>
</dbReference>
<dbReference type="Gene3D" id="1.10.238.10">
    <property type="entry name" value="EF-hand"/>
    <property type="match status" value="1"/>
</dbReference>
<reference evidence="3" key="1">
    <citation type="journal article" date="2020" name="Stud. Mycol.">
        <title>101 Dothideomycetes genomes: a test case for predicting lifestyles and emergence of pathogens.</title>
        <authorList>
            <person name="Haridas S."/>
            <person name="Albert R."/>
            <person name="Binder M."/>
            <person name="Bloem J."/>
            <person name="Labutti K."/>
            <person name="Salamov A."/>
            <person name="Andreopoulos B."/>
            <person name="Baker S."/>
            <person name="Barry K."/>
            <person name="Bills G."/>
            <person name="Bluhm B."/>
            <person name="Cannon C."/>
            <person name="Castanera R."/>
            <person name="Culley D."/>
            <person name="Daum C."/>
            <person name="Ezra D."/>
            <person name="Gonzalez J."/>
            <person name="Henrissat B."/>
            <person name="Kuo A."/>
            <person name="Liang C."/>
            <person name="Lipzen A."/>
            <person name="Lutzoni F."/>
            <person name="Magnuson J."/>
            <person name="Mondo S."/>
            <person name="Nolan M."/>
            <person name="Ohm R."/>
            <person name="Pangilinan J."/>
            <person name="Park H.-J."/>
            <person name="Ramirez L."/>
            <person name="Alfaro M."/>
            <person name="Sun H."/>
            <person name="Tritt A."/>
            <person name="Yoshinaga Y."/>
            <person name="Zwiers L.-H."/>
            <person name="Turgeon B."/>
            <person name="Goodwin S."/>
            <person name="Spatafora J."/>
            <person name="Crous P."/>
            <person name="Grigoriev I."/>
        </authorList>
    </citation>
    <scope>NUCLEOTIDE SEQUENCE</scope>
    <source>
        <strain evidence="3">CBS 175.79</strain>
    </source>
</reference>
<feature type="region of interest" description="Disordered" evidence="1">
    <location>
        <begin position="1"/>
        <end position="122"/>
    </location>
</feature>
<dbReference type="InterPro" id="IPR011992">
    <property type="entry name" value="EF-hand-dom_pair"/>
</dbReference>
<evidence type="ECO:0000313" key="3">
    <source>
        <dbReference type="EMBL" id="KAF2014840.1"/>
    </source>
</evidence>
<feature type="compositionally biased region" description="Polar residues" evidence="1">
    <location>
        <begin position="85"/>
        <end position="109"/>
    </location>
</feature>
<dbReference type="OrthoDB" id="10045710at2759"/>
<feature type="compositionally biased region" description="Polar residues" evidence="1">
    <location>
        <begin position="318"/>
        <end position="332"/>
    </location>
</feature>
<keyword evidence="4" id="KW-1185">Reference proteome</keyword>
<feature type="compositionally biased region" description="Polar residues" evidence="1">
    <location>
        <begin position="1"/>
        <end position="23"/>
    </location>
</feature>
<dbReference type="Pfam" id="PF12763">
    <property type="entry name" value="EH"/>
    <property type="match status" value="1"/>
</dbReference>
<dbReference type="RefSeq" id="XP_033383179.1">
    <property type="nucleotide sequence ID" value="XM_033524471.1"/>
</dbReference>
<organism evidence="3 4">
    <name type="scientific">Aaosphaeria arxii CBS 175.79</name>
    <dbReference type="NCBI Taxonomy" id="1450172"/>
    <lineage>
        <taxon>Eukaryota</taxon>
        <taxon>Fungi</taxon>
        <taxon>Dikarya</taxon>
        <taxon>Ascomycota</taxon>
        <taxon>Pezizomycotina</taxon>
        <taxon>Dothideomycetes</taxon>
        <taxon>Pleosporomycetidae</taxon>
        <taxon>Pleosporales</taxon>
        <taxon>Pleosporales incertae sedis</taxon>
        <taxon>Aaosphaeria</taxon>
    </lineage>
</organism>
<feature type="compositionally biased region" description="Basic residues" evidence="1">
    <location>
        <begin position="571"/>
        <end position="588"/>
    </location>
</feature>
<feature type="domain" description="EH" evidence="2">
    <location>
        <begin position="605"/>
        <end position="694"/>
    </location>
</feature>
<feature type="compositionally biased region" description="Polar residues" evidence="1">
    <location>
        <begin position="461"/>
        <end position="478"/>
    </location>
</feature>
<dbReference type="SMART" id="SM00027">
    <property type="entry name" value="EH"/>
    <property type="match status" value="1"/>
</dbReference>
<dbReference type="Proteomes" id="UP000799778">
    <property type="component" value="Unassembled WGS sequence"/>
</dbReference>